<keyword evidence="3" id="KW-1185">Reference proteome</keyword>
<feature type="region of interest" description="Disordered" evidence="1">
    <location>
        <begin position="26"/>
        <end position="49"/>
    </location>
</feature>
<gene>
    <name evidence="2" type="ORF">PEVE_00002089</name>
</gene>
<comment type="caution">
    <text evidence="2">The sequence shown here is derived from an EMBL/GenBank/DDBJ whole genome shotgun (WGS) entry which is preliminary data.</text>
</comment>
<accession>A0ABN8Q2Z7</accession>
<dbReference type="EMBL" id="CALNXI010001115">
    <property type="protein sequence ID" value="CAH3156168.1"/>
    <property type="molecule type" value="Genomic_DNA"/>
</dbReference>
<dbReference type="Proteomes" id="UP001159427">
    <property type="component" value="Unassembled WGS sequence"/>
</dbReference>
<sequence length="110" mass="12585">MSQMEGEAEELNKKLQTLQQQHNQAYEFLKNLQAKESAGAPTPPRPQEKQLMVTPNEQNLRKFSGKHGDHELSKEDFIKNAKSAITSRGLPSPSRQILYSHTLRDMLKKK</sequence>
<reference evidence="2 3" key="1">
    <citation type="submission" date="2022-05" db="EMBL/GenBank/DDBJ databases">
        <authorList>
            <consortium name="Genoscope - CEA"/>
            <person name="William W."/>
        </authorList>
    </citation>
    <scope>NUCLEOTIDE SEQUENCE [LARGE SCALE GENOMIC DNA]</scope>
</reference>
<evidence type="ECO:0000256" key="1">
    <source>
        <dbReference type="SAM" id="MobiDB-lite"/>
    </source>
</evidence>
<evidence type="ECO:0000313" key="3">
    <source>
        <dbReference type="Proteomes" id="UP001159427"/>
    </source>
</evidence>
<evidence type="ECO:0000313" key="2">
    <source>
        <dbReference type="EMBL" id="CAH3156168.1"/>
    </source>
</evidence>
<name>A0ABN8Q2Z7_9CNID</name>
<organism evidence="2 3">
    <name type="scientific">Porites evermanni</name>
    <dbReference type="NCBI Taxonomy" id="104178"/>
    <lineage>
        <taxon>Eukaryota</taxon>
        <taxon>Metazoa</taxon>
        <taxon>Cnidaria</taxon>
        <taxon>Anthozoa</taxon>
        <taxon>Hexacorallia</taxon>
        <taxon>Scleractinia</taxon>
        <taxon>Fungiina</taxon>
        <taxon>Poritidae</taxon>
        <taxon>Porites</taxon>
    </lineage>
</organism>
<protein>
    <submittedName>
        <fullName evidence="2">Uncharacterized protein</fullName>
    </submittedName>
</protein>
<proteinExistence type="predicted"/>